<gene>
    <name evidence="1" type="ORF">BEI59_29210</name>
</gene>
<protein>
    <recommendedName>
        <fullName evidence="3">Immunity protein Imm1</fullName>
    </recommendedName>
</protein>
<organism evidence="1 2">
    <name type="scientific">Eisenbergiella tayi</name>
    <dbReference type="NCBI Taxonomy" id="1432052"/>
    <lineage>
        <taxon>Bacteria</taxon>
        <taxon>Bacillati</taxon>
        <taxon>Bacillota</taxon>
        <taxon>Clostridia</taxon>
        <taxon>Lachnospirales</taxon>
        <taxon>Lachnospiraceae</taxon>
        <taxon>Eisenbergiella</taxon>
    </lineage>
</organism>
<evidence type="ECO:0008006" key="3">
    <source>
        <dbReference type="Google" id="ProtNLM"/>
    </source>
</evidence>
<accession>A0A1E3U9C8</accession>
<dbReference type="AlphaFoldDB" id="A0A1E3U9C8"/>
<evidence type="ECO:0000313" key="1">
    <source>
        <dbReference type="EMBL" id="ODR44065.1"/>
    </source>
</evidence>
<dbReference type="Proteomes" id="UP000094271">
    <property type="component" value="Unassembled WGS sequence"/>
</dbReference>
<evidence type="ECO:0000313" key="2">
    <source>
        <dbReference type="Proteomes" id="UP000094271"/>
    </source>
</evidence>
<reference evidence="1 2" key="1">
    <citation type="submission" date="2016-08" db="EMBL/GenBank/DDBJ databases">
        <authorList>
            <person name="Seilhamer J.J."/>
        </authorList>
    </citation>
    <scope>NUCLEOTIDE SEQUENCE [LARGE SCALE GENOMIC DNA]</scope>
    <source>
        <strain evidence="1 2">NML150140-1</strain>
    </source>
</reference>
<dbReference type="InterPro" id="IPR025680">
    <property type="entry name" value="DddI"/>
</dbReference>
<dbReference type="Pfam" id="PF14430">
    <property type="entry name" value="Imm1"/>
    <property type="match status" value="1"/>
</dbReference>
<comment type="caution">
    <text evidence="1">The sequence shown here is derived from an EMBL/GenBank/DDBJ whole genome shotgun (WGS) entry which is preliminary data.</text>
</comment>
<name>A0A1E3U9C8_9FIRM</name>
<dbReference type="RefSeq" id="WP_069423357.1">
    <property type="nucleotide sequence ID" value="NZ_BAABXS010000001.1"/>
</dbReference>
<dbReference type="EMBL" id="MEHA01000031">
    <property type="protein sequence ID" value="ODR44065.1"/>
    <property type="molecule type" value="Genomic_DNA"/>
</dbReference>
<dbReference type="OrthoDB" id="1821869at2"/>
<proteinExistence type="predicted"/>
<sequence>MNIACNNGDFELYSKQDIEKLLRKSSLNPYDDIWISGEKDYPCLAILINGAYACVHYFLNEDGDMWQSIGDCEQDILFSTNGEEPAAMPGDCVISLEKAIQCAVSFFYTVQRPACIAWREL</sequence>